<feature type="compositionally biased region" description="Basic and acidic residues" evidence="2">
    <location>
        <begin position="65"/>
        <end position="76"/>
    </location>
</feature>
<keyword evidence="4" id="KW-1185">Reference proteome</keyword>
<evidence type="ECO:0000313" key="3">
    <source>
        <dbReference type="EMBL" id="OMO68233.1"/>
    </source>
</evidence>
<dbReference type="Proteomes" id="UP000188268">
    <property type="component" value="Unassembled WGS sequence"/>
</dbReference>
<feature type="compositionally biased region" description="Acidic residues" evidence="2">
    <location>
        <begin position="48"/>
        <end position="62"/>
    </location>
</feature>
<protein>
    <submittedName>
        <fullName evidence="3">Interferon-induced GTP-binding protein Mx-like protein</fullName>
    </submittedName>
</protein>
<comment type="caution">
    <text evidence="3">The sequence shown here is derived from an EMBL/GenBank/DDBJ whole genome shotgun (WGS) entry which is preliminary data.</text>
</comment>
<accession>A0A1R3HD96</accession>
<gene>
    <name evidence="3" type="ORF">CCACVL1_20019</name>
</gene>
<reference evidence="3 4" key="1">
    <citation type="submission" date="2013-09" db="EMBL/GenBank/DDBJ databases">
        <title>Corchorus capsularis genome sequencing.</title>
        <authorList>
            <person name="Alam M."/>
            <person name="Haque M.S."/>
            <person name="Islam M.S."/>
            <person name="Emdad E.M."/>
            <person name="Islam M.M."/>
            <person name="Ahmed B."/>
            <person name="Halim A."/>
            <person name="Hossen Q.M.M."/>
            <person name="Hossain M.Z."/>
            <person name="Ahmed R."/>
            <person name="Khan M.M."/>
            <person name="Islam R."/>
            <person name="Rashid M.M."/>
            <person name="Khan S.A."/>
            <person name="Rahman M.S."/>
            <person name="Alam M."/>
        </authorList>
    </citation>
    <scope>NUCLEOTIDE SEQUENCE [LARGE SCALE GENOMIC DNA]</scope>
    <source>
        <strain evidence="4">cv. CVL-1</strain>
        <tissue evidence="3">Whole seedling</tissue>
    </source>
</reference>
<evidence type="ECO:0000256" key="1">
    <source>
        <dbReference type="SAM" id="Coils"/>
    </source>
</evidence>
<evidence type="ECO:0000313" key="4">
    <source>
        <dbReference type="Proteomes" id="UP000188268"/>
    </source>
</evidence>
<feature type="coiled-coil region" evidence="1">
    <location>
        <begin position="216"/>
        <end position="243"/>
    </location>
</feature>
<dbReference type="EMBL" id="AWWV01012223">
    <property type="protein sequence ID" value="OMO68233.1"/>
    <property type="molecule type" value="Genomic_DNA"/>
</dbReference>
<feature type="compositionally biased region" description="Low complexity" evidence="2">
    <location>
        <begin position="327"/>
        <end position="340"/>
    </location>
</feature>
<proteinExistence type="predicted"/>
<feature type="compositionally biased region" description="Basic residues" evidence="2">
    <location>
        <begin position="310"/>
        <end position="325"/>
    </location>
</feature>
<keyword evidence="1" id="KW-0175">Coiled coil</keyword>
<dbReference type="OMA" id="FIVANIH"/>
<feature type="region of interest" description="Disordered" evidence="2">
    <location>
        <begin position="42"/>
        <end position="76"/>
    </location>
</feature>
<dbReference type="Gramene" id="OMO68233">
    <property type="protein sequence ID" value="OMO68233"/>
    <property type="gene ID" value="CCACVL1_20019"/>
</dbReference>
<evidence type="ECO:0000256" key="2">
    <source>
        <dbReference type="SAM" id="MobiDB-lite"/>
    </source>
</evidence>
<feature type="region of interest" description="Disordered" evidence="2">
    <location>
        <begin position="306"/>
        <end position="340"/>
    </location>
</feature>
<sequence>MAPINEKKATAKQTEPRPVTKNEKERRRELYREKRAALRIEEAKYMAEEDPEIEGTVEEEMPETQADKETATEKDTANSVAYLRDAEIRFLHMVVGNIIDCRNSSVSSVTHKDIWIMHLAMTGQKFNTAKYIIAKMKLIAKNADSTKHPPAYGNIIIALFEEKGLWNGRYKDSCKFVKVVPLDTTSLKRMHYAPGGPTWKKKNGKEARENDADMWINMLEETMQTLTKRLEVVEEEVIVLKKIVKGKEAENNENGEEAAGETEHADGHVEVAGKDRALVVYTPPTAGNRIEEIDEEDAAASLRSMAHSTAKTKTKVTKPHQRTKKINPTSSNTTTKQQNNCVYKRRYTLSRRLLETPPQMSLKWPS</sequence>
<dbReference type="OrthoDB" id="10494350at2759"/>
<dbReference type="AlphaFoldDB" id="A0A1R3HD96"/>
<organism evidence="3 4">
    <name type="scientific">Corchorus capsularis</name>
    <name type="common">Jute</name>
    <dbReference type="NCBI Taxonomy" id="210143"/>
    <lineage>
        <taxon>Eukaryota</taxon>
        <taxon>Viridiplantae</taxon>
        <taxon>Streptophyta</taxon>
        <taxon>Embryophyta</taxon>
        <taxon>Tracheophyta</taxon>
        <taxon>Spermatophyta</taxon>
        <taxon>Magnoliopsida</taxon>
        <taxon>eudicotyledons</taxon>
        <taxon>Gunneridae</taxon>
        <taxon>Pentapetalae</taxon>
        <taxon>rosids</taxon>
        <taxon>malvids</taxon>
        <taxon>Malvales</taxon>
        <taxon>Malvaceae</taxon>
        <taxon>Grewioideae</taxon>
        <taxon>Apeibeae</taxon>
        <taxon>Corchorus</taxon>
    </lineage>
</organism>
<name>A0A1R3HD96_COCAP</name>
<feature type="region of interest" description="Disordered" evidence="2">
    <location>
        <begin position="1"/>
        <end position="30"/>
    </location>
</feature>